<comment type="caution">
    <text evidence="8">The sequence shown here is derived from an EMBL/GenBank/DDBJ whole genome shotgun (WGS) entry which is preliminary data.</text>
</comment>
<evidence type="ECO:0000313" key="8">
    <source>
        <dbReference type="EMBL" id="OGM09223.1"/>
    </source>
</evidence>
<evidence type="ECO:0000256" key="6">
    <source>
        <dbReference type="ARBA" id="ARBA00023295"/>
    </source>
</evidence>
<dbReference type="GO" id="GO:0003906">
    <property type="term" value="F:DNA-(apurinic or apyrimidinic site) endonuclease activity"/>
    <property type="evidence" value="ECO:0007669"/>
    <property type="project" value="InterPro"/>
</dbReference>
<keyword evidence="2" id="KW-0378">Hydrolase</keyword>
<keyword evidence="4" id="KW-0456">Lyase</keyword>
<name>A0A1F7X2W8_9BACT</name>
<reference evidence="8 9" key="1">
    <citation type="journal article" date="2016" name="Nat. Commun.">
        <title>Thousands of microbial genomes shed light on interconnected biogeochemical processes in an aquifer system.</title>
        <authorList>
            <person name="Anantharaman K."/>
            <person name="Brown C.T."/>
            <person name="Hug L.A."/>
            <person name="Sharon I."/>
            <person name="Castelle C.J."/>
            <person name="Probst A.J."/>
            <person name="Thomas B.C."/>
            <person name="Singh A."/>
            <person name="Wilkins M.J."/>
            <person name="Karaoz U."/>
            <person name="Brodie E.L."/>
            <person name="Williams K.H."/>
            <person name="Hubbard S.S."/>
            <person name="Banfield J.F."/>
        </authorList>
    </citation>
    <scope>NUCLEOTIDE SEQUENCE [LARGE SCALE GENOMIC DNA]</scope>
</reference>
<sequence length="195" mass="23274">MTKTNLINNLLSERFRFQNKSDVDIFYDLVFCILVPGCKFKKVTEIVDKLKENDFYFANFSVKKIEEMIKTLRFWKRKARYLKDMRYVFPAICQLIKSEIDWESKRGILVRQVGGLGMKAASHFLRNMGARDLAILDVHILRYLKYDKFRMTIRDYLRLEEEFRIKAKEQDMGVAELDALIWARESGTPLKEFNY</sequence>
<evidence type="ECO:0000256" key="1">
    <source>
        <dbReference type="ARBA" id="ARBA00022763"/>
    </source>
</evidence>
<dbReference type="EMBL" id="MGFQ01000024">
    <property type="protein sequence ID" value="OGM09223.1"/>
    <property type="molecule type" value="Genomic_DNA"/>
</dbReference>
<dbReference type="SUPFAM" id="SSF48150">
    <property type="entry name" value="DNA-glycosylase"/>
    <property type="match status" value="1"/>
</dbReference>
<evidence type="ECO:0000256" key="3">
    <source>
        <dbReference type="ARBA" id="ARBA00023204"/>
    </source>
</evidence>
<dbReference type="SMART" id="SM00478">
    <property type="entry name" value="ENDO3c"/>
    <property type="match status" value="1"/>
</dbReference>
<dbReference type="GO" id="GO:0006284">
    <property type="term" value="P:base-excision repair"/>
    <property type="evidence" value="ECO:0007669"/>
    <property type="project" value="InterPro"/>
</dbReference>
<keyword evidence="3" id="KW-0234">DNA repair</keyword>
<dbReference type="InterPro" id="IPR012092">
    <property type="entry name" value="DNA_glyclase/AP_lyase_Ogg"/>
</dbReference>
<dbReference type="Proteomes" id="UP000176939">
    <property type="component" value="Unassembled WGS sequence"/>
</dbReference>
<dbReference type="InterPro" id="IPR003265">
    <property type="entry name" value="HhH-GPD_domain"/>
</dbReference>
<evidence type="ECO:0000256" key="2">
    <source>
        <dbReference type="ARBA" id="ARBA00022801"/>
    </source>
</evidence>
<keyword evidence="6" id="KW-0326">Glycosidase</keyword>
<dbReference type="InterPro" id="IPR023170">
    <property type="entry name" value="HhH_base_excis_C"/>
</dbReference>
<evidence type="ECO:0000256" key="5">
    <source>
        <dbReference type="ARBA" id="ARBA00023268"/>
    </source>
</evidence>
<dbReference type="Gene3D" id="1.10.1670.10">
    <property type="entry name" value="Helix-hairpin-Helix base-excision DNA repair enzymes (C-terminal)"/>
    <property type="match status" value="1"/>
</dbReference>
<protein>
    <recommendedName>
        <fullName evidence="7">HhH-GPD domain-containing protein</fullName>
    </recommendedName>
</protein>
<evidence type="ECO:0000259" key="7">
    <source>
        <dbReference type="SMART" id="SM00478"/>
    </source>
</evidence>
<keyword evidence="5" id="KW-0511">Multifunctional enzyme</keyword>
<gene>
    <name evidence="8" type="ORF">A2Z67_04770</name>
</gene>
<feature type="domain" description="HhH-GPD" evidence="7">
    <location>
        <begin position="38"/>
        <end position="185"/>
    </location>
</feature>
<proteinExistence type="predicted"/>
<accession>A0A1F7X2W8</accession>
<keyword evidence="1" id="KW-0227">DNA damage</keyword>
<dbReference type="Gene3D" id="1.10.340.30">
    <property type="entry name" value="Hypothetical protein, domain 2"/>
    <property type="match status" value="1"/>
</dbReference>
<dbReference type="Pfam" id="PF22175">
    <property type="entry name" value="Ogg-HhH"/>
    <property type="match status" value="1"/>
</dbReference>
<dbReference type="GO" id="GO:0016829">
    <property type="term" value="F:lyase activity"/>
    <property type="evidence" value="ECO:0007669"/>
    <property type="project" value="UniProtKB-KW"/>
</dbReference>
<evidence type="ECO:0000256" key="4">
    <source>
        <dbReference type="ARBA" id="ARBA00023239"/>
    </source>
</evidence>
<dbReference type="InterPro" id="IPR011257">
    <property type="entry name" value="DNA_glycosylase"/>
</dbReference>
<dbReference type="AlphaFoldDB" id="A0A1F7X2W8"/>
<evidence type="ECO:0000313" key="9">
    <source>
        <dbReference type="Proteomes" id="UP000176939"/>
    </source>
</evidence>
<dbReference type="GO" id="GO:0016799">
    <property type="term" value="F:hydrolase activity, hydrolyzing N-glycosyl compounds"/>
    <property type="evidence" value="ECO:0007669"/>
    <property type="project" value="InterPro"/>
</dbReference>
<organism evidence="8 9">
    <name type="scientific">Candidatus Woesebacteria bacterium RBG_13_36_22</name>
    <dbReference type="NCBI Taxonomy" id="1802478"/>
    <lineage>
        <taxon>Bacteria</taxon>
        <taxon>Candidatus Woeseibacteriota</taxon>
    </lineage>
</organism>